<dbReference type="InterPro" id="IPR006913">
    <property type="entry name" value="CENP-V/GFA"/>
</dbReference>
<dbReference type="eggNOG" id="ENOG502SH4K">
    <property type="taxonomic scope" value="Eukaryota"/>
</dbReference>
<dbReference type="EMBL" id="KI912122">
    <property type="protein sequence ID" value="ETS73319.1"/>
    <property type="molecule type" value="Genomic_DNA"/>
</dbReference>
<keyword evidence="3" id="KW-0862">Zinc</keyword>
<organism evidence="6 7">
    <name type="scientific">Pestalotiopsis fici (strain W106-1 / CGMCC3.15140)</name>
    <dbReference type="NCBI Taxonomy" id="1229662"/>
    <lineage>
        <taxon>Eukaryota</taxon>
        <taxon>Fungi</taxon>
        <taxon>Dikarya</taxon>
        <taxon>Ascomycota</taxon>
        <taxon>Pezizomycotina</taxon>
        <taxon>Sordariomycetes</taxon>
        <taxon>Xylariomycetidae</taxon>
        <taxon>Amphisphaeriales</taxon>
        <taxon>Sporocadaceae</taxon>
        <taxon>Pestalotiopsis</taxon>
    </lineage>
</organism>
<feature type="domain" description="CENP-V/GFA" evidence="5">
    <location>
        <begin position="11"/>
        <end position="123"/>
    </location>
</feature>
<dbReference type="PROSITE" id="PS51891">
    <property type="entry name" value="CENP_V_GFA"/>
    <property type="match status" value="1"/>
</dbReference>
<keyword evidence="4" id="KW-0456">Lyase</keyword>
<accession>W3WHS1</accession>
<dbReference type="HOGENOM" id="CLU_038839_1_0_1"/>
<dbReference type="OrthoDB" id="5422068at2759"/>
<dbReference type="KEGG" id="pfy:PFICI_14924"/>
<keyword evidence="7" id="KW-1185">Reference proteome</keyword>
<dbReference type="SUPFAM" id="SSF51316">
    <property type="entry name" value="Mss4-like"/>
    <property type="match status" value="2"/>
</dbReference>
<dbReference type="Proteomes" id="UP000030651">
    <property type="component" value="Unassembled WGS sequence"/>
</dbReference>
<proteinExistence type="inferred from homology"/>
<protein>
    <recommendedName>
        <fullName evidence="5">CENP-V/GFA domain-containing protein</fullName>
    </recommendedName>
</protein>
<sequence length="355" mass="38577">MAASEEGTTVIEASCYCKSLHYRLTLKTSELPLGVHICHCSICRWTHGTLATFHAQLPNGVSPEFVAPSGLDKLTPYRFAASQNIRYFCSTCGCHMGDASSLDGNWVVSTSLFAQNEGVFQFRSHVLTESALGGGLNEWLPKIGDRELKIWNPDNGSAAPKHSEAEHGPNGEDRLRAQCHCGGVSFTIPRPTDEVVSDAFMAGFVSPVDKSKWVGTVDACDDCRLVSGAHVISWTFVPLDFCEPKIGPDLILGTMKTFVSSPGVLRSFCGVCGATVFYSCDERRPTVRQNIVDVAVGILRAPEGTRAEEWLTWQAGQIGAVNSGLRYDEDFAKSLAQGFKDWSMAKYGHALTGEL</sequence>
<dbReference type="Pfam" id="PF04828">
    <property type="entry name" value="GFA"/>
    <property type="match status" value="1"/>
</dbReference>
<reference evidence="7" key="1">
    <citation type="journal article" date="2015" name="BMC Genomics">
        <title>Genomic and transcriptomic analysis of the endophytic fungus Pestalotiopsis fici reveals its lifestyle and high potential for synthesis of natural products.</title>
        <authorList>
            <person name="Wang X."/>
            <person name="Zhang X."/>
            <person name="Liu L."/>
            <person name="Xiang M."/>
            <person name="Wang W."/>
            <person name="Sun X."/>
            <person name="Che Y."/>
            <person name="Guo L."/>
            <person name="Liu G."/>
            <person name="Guo L."/>
            <person name="Wang C."/>
            <person name="Yin W.B."/>
            <person name="Stadler M."/>
            <person name="Zhang X."/>
            <person name="Liu X."/>
        </authorList>
    </citation>
    <scope>NUCLEOTIDE SEQUENCE [LARGE SCALE GENOMIC DNA]</scope>
    <source>
        <strain evidence="7">W106-1 / CGMCC3.15140</strain>
    </source>
</reference>
<evidence type="ECO:0000256" key="2">
    <source>
        <dbReference type="ARBA" id="ARBA00022723"/>
    </source>
</evidence>
<evidence type="ECO:0000256" key="1">
    <source>
        <dbReference type="ARBA" id="ARBA00005495"/>
    </source>
</evidence>
<evidence type="ECO:0000313" key="7">
    <source>
        <dbReference type="Proteomes" id="UP000030651"/>
    </source>
</evidence>
<evidence type="ECO:0000313" key="6">
    <source>
        <dbReference type="EMBL" id="ETS73319.1"/>
    </source>
</evidence>
<dbReference type="OMA" id="TPCIFHA"/>
<dbReference type="GO" id="GO:0046872">
    <property type="term" value="F:metal ion binding"/>
    <property type="evidence" value="ECO:0007669"/>
    <property type="project" value="UniProtKB-KW"/>
</dbReference>
<comment type="similarity">
    <text evidence="1">Belongs to the Gfa family.</text>
</comment>
<dbReference type="RefSeq" id="XP_007841696.1">
    <property type="nucleotide sequence ID" value="XM_007843505.1"/>
</dbReference>
<dbReference type="PANTHER" id="PTHR33337:SF31">
    <property type="entry name" value="DUF636 DOMAIN PROTEIN (AFU_ORTHOLOGUE AFUA_2G12650)"/>
    <property type="match status" value="1"/>
</dbReference>
<dbReference type="PANTHER" id="PTHR33337">
    <property type="entry name" value="GFA DOMAIN-CONTAINING PROTEIN"/>
    <property type="match status" value="1"/>
</dbReference>
<dbReference type="AlphaFoldDB" id="W3WHS1"/>
<dbReference type="Gene3D" id="3.90.1590.10">
    <property type="entry name" value="glutathione-dependent formaldehyde- activating enzyme (gfa)"/>
    <property type="match status" value="2"/>
</dbReference>
<evidence type="ECO:0000256" key="4">
    <source>
        <dbReference type="ARBA" id="ARBA00023239"/>
    </source>
</evidence>
<dbReference type="GO" id="GO:0016846">
    <property type="term" value="F:carbon-sulfur lyase activity"/>
    <property type="evidence" value="ECO:0007669"/>
    <property type="project" value="InterPro"/>
</dbReference>
<dbReference type="GeneID" id="19279937"/>
<evidence type="ECO:0000259" key="5">
    <source>
        <dbReference type="PROSITE" id="PS51891"/>
    </source>
</evidence>
<evidence type="ECO:0000256" key="3">
    <source>
        <dbReference type="ARBA" id="ARBA00022833"/>
    </source>
</evidence>
<name>W3WHS1_PESFW</name>
<dbReference type="InParanoid" id="W3WHS1"/>
<gene>
    <name evidence="6" type="ORF">PFICI_14924</name>
</gene>
<keyword evidence="2" id="KW-0479">Metal-binding</keyword>
<dbReference type="InterPro" id="IPR011057">
    <property type="entry name" value="Mss4-like_sf"/>
</dbReference>